<organism evidence="1 2">
    <name type="scientific">Vreelandella aquamarina</name>
    <dbReference type="NCBI Taxonomy" id="77097"/>
    <lineage>
        <taxon>Bacteria</taxon>
        <taxon>Pseudomonadati</taxon>
        <taxon>Pseudomonadota</taxon>
        <taxon>Gammaproteobacteria</taxon>
        <taxon>Oceanospirillales</taxon>
        <taxon>Halomonadaceae</taxon>
        <taxon>Vreelandella</taxon>
    </lineage>
</organism>
<proteinExistence type="predicted"/>
<reference evidence="1" key="1">
    <citation type="submission" date="2020-06" db="EMBL/GenBank/DDBJ databases">
        <title>Whole Genome Sequence of Halomonas aquamarina MB598.</title>
        <authorList>
            <person name="Pervaiz M."/>
            <person name="Fariq A."/>
            <person name="Yasmin A."/>
            <person name="Welch M."/>
        </authorList>
    </citation>
    <scope>NUCLEOTIDE SEQUENCE</scope>
    <source>
        <strain evidence="1">MB598</strain>
    </source>
</reference>
<accession>A0ACC5VTL5</accession>
<gene>
    <name evidence="1" type="ORF">HW452_08690</name>
</gene>
<name>A0ACC5VTL5_9GAMM</name>
<protein>
    <submittedName>
        <fullName evidence="1">Nucleotidyltransferase family protein</fullName>
    </submittedName>
</protein>
<dbReference type="Proteomes" id="UP001319846">
    <property type="component" value="Unassembled WGS sequence"/>
</dbReference>
<dbReference type="EMBL" id="JABYQT010000004">
    <property type="protein sequence ID" value="MBZ5487601.1"/>
    <property type="molecule type" value="Genomic_DNA"/>
</dbReference>
<evidence type="ECO:0000313" key="1">
    <source>
        <dbReference type="EMBL" id="MBZ5487601.1"/>
    </source>
</evidence>
<comment type="caution">
    <text evidence="1">The sequence shown here is derived from an EMBL/GenBank/DDBJ whole genome shotgun (WGS) entry which is preliminary data.</text>
</comment>
<sequence>MRSDAASPLVVALVMAAGYSRRFGDDDKRLARLASGQTLLAATVARARQAFAHIRVVIREEDEAARLGLADDVALIRVRQAHRGLGASMAEAVTSLGRDTATSNATAVAILLGDMPWISREALTALQQRATPDTILRPCHAGKPGHPVIFGRTLWPELEALSGASGAREVIRRHPCRYHEYDMADGGLFQDIDTPVDLSRGAL</sequence>
<keyword evidence="2" id="KW-1185">Reference proteome</keyword>
<evidence type="ECO:0000313" key="2">
    <source>
        <dbReference type="Proteomes" id="UP001319846"/>
    </source>
</evidence>